<evidence type="ECO:0000256" key="2">
    <source>
        <dbReference type="ARBA" id="ARBA00022475"/>
    </source>
</evidence>
<evidence type="ECO:0000256" key="5">
    <source>
        <dbReference type="ARBA" id="ARBA00023136"/>
    </source>
</evidence>
<evidence type="ECO:0000256" key="1">
    <source>
        <dbReference type="ARBA" id="ARBA00004651"/>
    </source>
</evidence>
<keyword evidence="3 6" id="KW-0812">Transmembrane</keyword>
<gene>
    <name evidence="7" type="ORF">SAMN02982931_03023</name>
</gene>
<dbReference type="PANTHER" id="PTHR30086">
    <property type="entry name" value="ARGININE EXPORTER PROTEIN ARGO"/>
    <property type="match status" value="1"/>
</dbReference>
<feature type="transmembrane region" description="Helical" evidence="6">
    <location>
        <begin position="122"/>
        <end position="139"/>
    </location>
</feature>
<sequence>MSEHLLAGFVIFAVVTLFTPGPNNIMLMASGLNYGLRRAMPHLLGVAIGFAVMVLAVGIGLGAVFNAFPALYPVIKYVGVAYLLYLAWVVATAAPPDTEGGGKGHPITFLQASAFQWVNPKAWVMAVGAVATYAAIAAFPFNMAIIAGIFGAIGLVSAWAWVIFGQALRRLVRTPRAIRVFNIAMGLLLVASIVPVLVEDWL</sequence>
<dbReference type="GO" id="GO:0015171">
    <property type="term" value="F:amino acid transmembrane transporter activity"/>
    <property type="evidence" value="ECO:0007669"/>
    <property type="project" value="TreeGrafter"/>
</dbReference>
<keyword evidence="2" id="KW-1003">Cell membrane</keyword>
<keyword evidence="8" id="KW-1185">Reference proteome</keyword>
<feature type="transmembrane region" description="Helical" evidence="6">
    <location>
        <begin position="43"/>
        <end position="68"/>
    </location>
</feature>
<feature type="transmembrane region" description="Helical" evidence="6">
    <location>
        <begin position="74"/>
        <end position="94"/>
    </location>
</feature>
<dbReference type="InterPro" id="IPR001123">
    <property type="entry name" value="LeuE-type"/>
</dbReference>
<evidence type="ECO:0000256" key="3">
    <source>
        <dbReference type="ARBA" id="ARBA00022692"/>
    </source>
</evidence>
<evidence type="ECO:0000256" key="4">
    <source>
        <dbReference type="ARBA" id="ARBA00022989"/>
    </source>
</evidence>
<dbReference type="OrthoDB" id="9812084at2"/>
<evidence type="ECO:0000256" key="6">
    <source>
        <dbReference type="SAM" id="Phobius"/>
    </source>
</evidence>
<dbReference type="RefSeq" id="WP_090877408.1">
    <property type="nucleotide sequence ID" value="NZ_FMXQ01000006.1"/>
</dbReference>
<comment type="subcellular location">
    <subcellularLocation>
        <location evidence="1">Cell membrane</location>
        <topology evidence="1">Multi-pass membrane protein</topology>
    </subcellularLocation>
</comment>
<feature type="transmembrane region" description="Helical" evidence="6">
    <location>
        <begin position="145"/>
        <end position="168"/>
    </location>
</feature>
<feature type="transmembrane region" description="Helical" evidence="6">
    <location>
        <begin position="6"/>
        <end position="31"/>
    </location>
</feature>
<reference evidence="7 8" key="1">
    <citation type="submission" date="2016-10" db="EMBL/GenBank/DDBJ databases">
        <authorList>
            <person name="de Groot N.N."/>
        </authorList>
    </citation>
    <scope>NUCLEOTIDE SEQUENCE [LARGE SCALE GENOMIC DNA]</scope>
    <source>
        <strain evidence="7 8">ATCC 35022</strain>
    </source>
</reference>
<accession>A0A1G6D547</accession>
<dbReference type="EMBL" id="FMXQ01000006">
    <property type="protein sequence ID" value="SDB40210.1"/>
    <property type="molecule type" value="Genomic_DNA"/>
</dbReference>
<proteinExistence type="predicted"/>
<dbReference type="STRING" id="665467.SAMN02982931_03023"/>
<organism evidence="7 8">
    <name type="scientific">Bauldia litoralis</name>
    <dbReference type="NCBI Taxonomy" id="665467"/>
    <lineage>
        <taxon>Bacteria</taxon>
        <taxon>Pseudomonadati</taxon>
        <taxon>Pseudomonadota</taxon>
        <taxon>Alphaproteobacteria</taxon>
        <taxon>Hyphomicrobiales</taxon>
        <taxon>Kaistiaceae</taxon>
        <taxon>Bauldia</taxon>
    </lineage>
</organism>
<dbReference type="Pfam" id="PF01810">
    <property type="entry name" value="LysE"/>
    <property type="match status" value="1"/>
</dbReference>
<dbReference type="AlphaFoldDB" id="A0A1G6D547"/>
<evidence type="ECO:0000313" key="8">
    <source>
        <dbReference type="Proteomes" id="UP000199071"/>
    </source>
</evidence>
<dbReference type="GO" id="GO:0005886">
    <property type="term" value="C:plasma membrane"/>
    <property type="evidence" value="ECO:0007669"/>
    <property type="project" value="UniProtKB-SubCell"/>
</dbReference>
<protein>
    <submittedName>
        <fullName evidence="7">Threonine/homoserine/homoserine lactone efflux protein</fullName>
    </submittedName>
</protein>
<feature type="transmembrane region" description="Helical" evidence="6">
    <location>
        <begin position="180"/>
        <end position="198"/>
    </location>
</feature>
<keyword evidence="4 6" id="KW-1133">Transmembrane helix</keyword>
<dbReference type="GO" id="GO:0033228">
    <property type="term" value="P:cysteine export across plasma membrane"/>
    <property type="evidence" value="ECO:0007669"/>
    <property type="project" value="TreeGrafter"/>
</dbReference>
<name>A0A1G6D547_9HYPH</name>
<evidence type="ECO:0000313" key="7">
    <source>
        <dbReference type="EMBL" id="SDB40210.1"/>
    </source>
</evidence>
<dbReference type="Proteomes" id="UP000199071">
    <property type="component" value="Unassembled WGS sequence"/>
</dbReference>
<keyword evidence="5 6" id="KW-0472">Membrane</keyword>
<dbReference type="PANTHER" id="PTHR30086:SF20">
    <property type="entry name" value="ARGININE EXPORTER PROTEIN ARGO-RELATED"/>
    <property type="match status" value="1"/>
</dbReference>